<comment type="caution">
    <text evidence="1">The sequence shown here is derived from an EMBL/GenBank/DDBJ whole genome shotgun (WGS) entry which is preliminary data.</text>
</comment>
<gene>
    <name evidence="1" type="ORF">GGQ61_003161</name>
</gene>
<dbReference type="AlphaFoldDB" id="A0A840A222"/>
<organism evidence="1 2">
    <name type="scientific">Phenylobacterium haematophilum</name>
    <dbReference type="NCBI Taxonomy" id="98513"/>
    <lineage>
        <taxon>Bacteria</taxon>
        <taxon>Pseudomonadati</taxon>
        <taxon>Pseudomonadota</taxon>
        <taxon>Alphaproteobacteria</taxon>
        <taxon>Caulobacterales</taxon>
        <taxon>Caulobacteraceae</taxon>
        <taxon>Phenylobacterium</taxon>
    </lineage>
</organism>
<reference evidence="1 2" key="1">
    <citation type="submission" date="2020-08" db="EMBL/GenBank/DDBJ databases">
        <title>Genomic Encyclopedia of Type Strains, Phase IV (KMG-IV): sequencing the most valuable type-strain genomes for metagenomic binning, comparative biology and taxonomic classification.</title>
        <authorList>
            <person name="Goeker M."/>
        </authorList>
    </citation>
    <scope>NUCLEOTIDE SEQUENCE [LARGE SCALE GENOMIC DNA]</scope>
    <source>
        <strain evidence="1 2">DSM 21793</strain>
    </source>
</reference>
<evidence type="ECO:0000313" key="2">
    <source>
        <dbReference type="Proteomes" id="UP000530564"/>
    </source>
</evidence>
<sequence length="126" mass="14128">MLFLLNDVVLNLSGAKLSPKVAGRRFRALPFNVVSKLGQELYAEDPLLHFDKPERARRLATLIIAKAPSINAALFVAPAYGCAPEDVTLRYANVDFEVMARLSSRQDQGMLDTVWTDRQVWRRLAA</sequence>
<keyword evidence="2" id="KW-1185">Reference proteome</keyword>
<dbReference type="EMBL" id="JACIDK010000004">
    <property type="protein sequence ID" value="MBB3892428.1"/>
    <property type="molecule type" value="Genomic_DNA"/>
</dbReference>
<evidence type="ECO:0000313" key="1">
    <source>
        <dbReference type="EMBL" id="MBB3892428.1"/>
    </source>
</evidence>
<accession>A0A840A222</accession>
<dbReference type="Proteomes" id="UP000530564">
    <property type="component" value="Unassembled WGS sequence"/>
</dbReference>
<name>A0A840A222_9CAUL</name>
<proteinExistence type="predicted"/>
<protein>
    <submittedName>
        <fullName evidence="1">Uncharacterized protein</fullName>
    </submittedName>
</protein>
<dbReference type="RefSeq" id="WP_183774642.1">
    <property type="nucleotide sequence ID" value="NZ_JACIDK010000004.1"/>
</dbReference>